<reference evidence="2 3" key="1">
    <citation type="submission" date="2018-08" db="EMBL/GenBank/DDBJ databases">
        <title>A genome reference for cultivated species of the human gut microbiota.</title>
        <authorList>
            <person name="Zou Y."/>
            <person name="Xue W."/>
            <person name="Luo G."/>
        </authorList>
    </citation>
    <scope>NUCLEOTIDE SEQUENCE [LARGE SCALE GENOMIC DNA]</scope>
    <source>
        <strain evidence="2 3">AM21-18</strain>
    </source>
</reference>
<dbReference type="InterPro" id="IPR009620">
    <property type="entry name" value="UPF0236"/>
</dbReference>
<evidence type="ECO:0000313" key="3">
    <source>
        <dbReference type="Proteomes" id="UP000283981"/>
    </source>
</evidence>
<dbReference type="AlphaFoldDB" id="A0A414UV76"/>
<dbReference type="Pfam" id="PF06782">
    <property type="entry name" value="UPF0236"/>
    <property type="match status" value="1"/>
</dbReference>
<accession>A0A414UV76</accession>
<comment type="similarity">
    <text evidence="1">Belongs to the UPF0236 family.</text>
</comment>
<evidence type="ECO:0000256" key="1">
    <source>
        <dbReference type="ARBA" id="ARBA00006539"/>
    </source>
</evidence>
<proteinExistence type="inferred from homology"/>
<dbReference type="NCBIfam" id="NF033529">
    <property type="entry name" value="transpos_ISLre2"/>
    <property type="match status" value="1"/>
</dbReference>
<dbReference type="EMBL" id="QRIS01000014">
    <property type="protein sequence ID" value="RHG83942.1"/>
    <property type="molecule type" value="Genomic_DNA"/>
</dbReference>
<dbReference type="RefSeq" id="WP_117995386.1">
    <property type="nucleotide sequence ID" value="NZ_AP031446.1"/>
</dbReference>
<gene>
    <name evidence="2" type="ORF">DW243_09550</name>
</gene>
<sequence length="489" mass="56266">MIKSIQQFEESGIKKLEKIIESFMKNPKDMASFVYGIRDEVIALGLDLIKETLEDCNQMLRDSAKRKQSWEVVRTDEKKLTTCLGTVCFEKTLFRNKQTRERAYLLDRIIGIESHERLTEDAEAKLLEEAVQTSYRKAGEETSLTDEVSKQTVKNKLHKLTFPQQKEEKPKKKAVEFLYIDADEDHVSLQFKEKKGDLETGENNRKNNCVLAKLVYVYEGIEPESPKSKRHKLVNPHYFSGVYDGADNAKLWDEVYAYLDSHYDLKKVKKIYLNADGGTWIQSGKKRIAGITSVLDEFHLQKYLLKMTSHLKDSVDDARKELCDAIKSGTKADLQSVVERLKVCAETEAIEKRIEESGAYILSNWTAAKIRLKDRETVKGCSAEGHVSHVLSSRMSSRPMGWSRTGVDKMAHLRAYYWNGGDMLELVRQQERELPVAAGAENEVLSCESMLRWERHRHNKLGKYIESINHSVSTEVKKYAWFNAHIWGL</sequence>
<evidence type="ECO:0000313" key="2">
    <source>
        <dbReference type="EMBL" id="RHG83942.1"/>
    </source>
</evidence>
<name>A0A414UV76_MEDGN</name>
<protein>
    <submittedName>
        <fullName evidence="2">ISLre2 family transposase</fullName>
    </submittedName>
</protein>
<organism evidence="2 3">
    <name type="scientific">Mediterraneibacter gnavus</name>
    <name type="common">Ruminococcus gnavus</name>
    <dbReference type="NCBI Taxonomy" id="33038"/>
    <lineage>
        <taxon>Bacteria</taxon>
        <taxon>Bacillati</taxon>
        <taxon>Bacillota</taxon>
        <taxon>Clostridia</taxon>
        <taxon>Lachnospirales</taxon>
        <taxon>Lachnospiraceae</taxon>
        <taxon>Mediterraneibacter</taxon>
    </lineage>
</organism>
<dbReference type="Proteomes" id="UP000283981">
    <property type="component" value="Unassembled WGS sequence"/>
</dbReference>
<comment type="caution">
    <text evidence="2">The sequence shown here is derived from an EMBL/GenBank/DDBJ whole genome shotgun (WGS) entry which is preliminary data.</text>
</comment>